<sequence length="499" mass="53052">MSQPSHPPLLPHPYLDGTVKHLLIDGQHVPALSGRTFATLNPATGDINAHVAEAGAEDIDRAVAAARKAFEQGPWSRFTPFDRQAVLLKLADLLDRHFDELATLDSLDMGAPISATTARRRRGIGLLRYYAGLATAIHGQTIGNSQPGDIFTYTLKEPVGVVAAINPWNGPLGMAIWKIAPALATGCTVVLKPAEQAPLSPMRFGELCLEAGIPPGVVNIVPGLGAAGAALAAHPGVDKVAFTGSTEVGQHIVRASAGNLKRVSLELGGKSPNIVFADADLDAAVPGAAMAVFANSGQICSAGTRLFVERRIHDEFVERVAQFAKRLRVGNPLDPQTQLGPLVSEEQLSRVVSYMEIGRSEGATAHAGGERLQGAGLERGYFVAPTVFADVRDEMKIAAEEIFGPVISVLPFDTTEEAIERGNNTPYGLGAGVWTRDTNKVQQVTRGLRSGSVWVNCYGPMDPAVPFGGYKMSGYGRESGTEHIEEFLQTKAVWFKGRG</sequence>
<dbReference type="PROSITE" id="PS00070">
    <property type="entry name" value="ALDEHYDE_DEHYDR_CYS"/>
    <property type="match status" value="1"/>
</dbReference>
<comment type="caution">
    <text evidence="5">The sequence shown here is derived from an EMBL/GenBank/DDBJ whole genome shotgun (WGS) entry which is preliminary data.</text>
</comment>
<name>A0ABQ6C0U6_9BURK</name>
<proteinExistence type="inferred from homology"/>
<gene>
    <name evidence="5" type="ORF">GCM10007935_12090</name>
</gene>
<organism evidence="5 6">
    <name type="scientific">Hydrogenophaga electricum</name>
    <dbReference type="NCBI Taxonomy" id="1230953"/>
    <lineage>
        <taxon>Bacteria</taxon>
        <taxon>Pseudomonadati</taxon>
        <taxon>Pseudomonadota</taxon>
        <taxon>Betaproteobacteria</taxon>
        <taxon>Burkholderiales</taxon>
        <taxon>Comamonadaceae</taxon>
        <taxon>Hydrogenophaga</taxon>
    </lineage>
</organism>
<accession>A0ABQ6C0U6</accession>
<dbReference type="InterPro" id="IPR016161">
    <property type="entry name" value="Ald_DH/histidinol_DH"/>
</dbReference>
<dbReference type="Gene3D" id="3.40.605.10">
    <property type="entry name" value="Aldehyde Dehydrogenase, Chain A, domain 1"/>
    <property type="match status" value="1"/>
</dbReference>
<dbReference type="InterPro" id="IPR016160">
    <property type="entry name" value="Ald_DH_CS_CYS"/>
</dbReference>
<dbReference type="InterPro" id="IPR015590">
    <property type="entry name" value="Aldehyde_DH_dom"/>
</dbReference>
<dbReference type="RefSeq" id="WP_284307089.1">
    <property type="nucleotide sequence ID" value="NZ_BSPB01000006.1"/>
</dbReference>
<evidence type="ECO:0000259" key="4">
    <source>
        <dbReference type="Pfam" id="PF00171"/>
    </source>
</evidence>
<evidence type="ECO:0000256" key="1">
    <source>
        <dbReference type="ARBA" id="ARBA00023002"/>
    </source>
</evidence>
<dbReference type="InterPro" id="IPR016163">
    <property type="entry name" value="Ald_DH_C"/>
</dbReference>
<dbReference type="Pfam" id="PF00171">
    <property type="entry name" value="Aldedh"/>
    <property type="match status" value="1"/>
</dbReference>
<dbReference type="InterPro" id="IPR029510">
    <property type="entry name" value="Ald_DH_CS_GLU"/>
</dbReference>
<evidence type="ECO:0000256" key="3">
    <source>
        <dbReference type="RuleBase" id="RU003345"/>
    </source>
</evidence>
<dbReference type="PANTHER" id="PTHR11699">
    <property type="entry name" value="ALDEHYDE DEHYDROGENASE-RELATED"/>
    <property type="match status" value="1"/>
</dbReference>
<evidence type="ECO:0000256" key="2">
    <source>
        <dbReference type="PROSITE-ProRule" id="PRU10007"/>
    </source>
</evidence>
<dbReference type="EMBL" id="BSPB01000006">
    <property type="protein sequence ID" value="GLS13779.1"/>
    <property type="molecule type" value="Genomic_DNA"/>
</dbReference>
<feature type="domain" description="Aldehyde dehydrogenase" evidence="4">
    <location>
        <begin position="33"/>
        <end position="493"/>
    </location>
</feature>
<feature type="active site" evidence="2">
    <location>
        <position position="266"/>
    </location>
</feature>
<dbReference type="Gene3D" id="3.40.309.10">
    <property type="entry name" value="Aldehyde Dehydrogenase, Chain A, domain 2"/>
    <property type="match status" value="1"/>
</dbReference>
<keyword evidence="1 3" id="KW-0560">Oxidoreductase</keyword>
<dbReference type="InterPro" id="IPR016162">
    <property type="entry name" value="Ald_DH_N"/>
</dbReference>
<evidence type="ECO:0000313" key="6">
    <source>
        <dbReference type="Proteomes" id="UP001156903"/>
    </source>
</evidence>
<comment type="similarity">
    <text evidence="3">Belongs to the aldehyde dehydrogenase family.</text>
</comment>
<reference evidence="6" key="1">
    <citation type="journal article" date="2019" name="Int. J. Syst. Evol. Microbiol.">
        <title>The Global Catalogue of Microorganisms (GCM) 10K type strain sequencing project: providing services to taxonomists for standard genome sequencing and annotation.</title>
        <authorList>
            <consortium name="The Broad Institute Genomics Platform"/>
            <consortium name="The Broad Institute Genome Sequencing Center for Infectious Disease"/>
            <person name="Wu L."/>
            <person name="Ma J."/>
        </authorList>
    </citation>
    <scope>NUCLEOTIDE SEQUENCE [LARGE SCALE GENOMIC DNA]</scope>
    <source>
        <strain evidence="6">NBRC 109341</strain>
    </source>
</reference>
<evidence type="ECO:0000313" key="5">
    <source>
        <dbReference type="EMBL" id="GLS13779.1"/>
    </source>
</evidence>
<dbReference type="SUPFAM" id="SSF53720">
    <property type="entry name" value="ALDH-like"/>
    <property type="match status" value="1"/>
</dbReference>
<keyword evidence="6" id="KW-1185">Reference proteome</keyword>
<dbReference type="Proteomes" id="UP001156903">
    <property type="component" value="Unassembled WGS sequence"/>
</dbReference>
<protein>
    <submittedName>
        <fullName evidence="5">Aldehyde dehydrogenase</fullName>
    </submittedName>
</protein>
<dbReference type="PROSITE" id="PS00687">
    <property type="entry name" value="ALDEHYDE_DEHYDR_GLU"/>
    <property type="match status" value="1"/>
</dbReference>